<feature type="region of interest" description="Disordered" evidence="4">
    <location>
        <begin position="38"/>
        <end position="68"/>
    </location>
</feature>
<feature type="region of interest" description="Disordered" evidence="4">
    <location>
        <begin position="268"/>
        <end position="334"/>
    </location>
</feature>
<feature type="compositionally biased region" description="Acidic residues" evidence="4">
    <location>
        <begin position="44"/>
        <end position="68"/>
    </location>
</feature>
<dbReference type="GO" id="GO:0032040">
    <property type="term" value="C:small-subunit processome"/>
    <property type="evidence" value="ECO:0007669"/>
    <property type="project" value="EnsemblFungi"/>
</dbReference>
<feature type="region of interest" description="Disordered" evidence="4">
    <location>
        <begin position="391"/>
        <end position="413"/>
    </location>
</feature>
<evidence type="ECO:0000313" key="7">
    <source>
        <dbReference type="Proteomes" id="UP000094336"/>
    </source>
</evidence>
<feature type="compositionally biased region" description="Acidic residues" evidence="4">
    <location>
        <begin position="269"/>
        <end position="278"/>
    </location>
</feature>
<organism evidence="6 7">
    <name type="scientific">Babjeviella inositovora NRRL Y-12698</name>
    <dbReference type="NCBI Taxonomy" id="984486"/>
    <lineage>
        <taxon>Eukaryota</taxon>
        <taxon>Fungi</taxon>
        <taxon>Dikarya</taxon>
        <taxon>Ascomycota</taxon>
        <taxon>Saccharomycotina</taxon>
        <taxon>Pichiomycetes</taxon>
        <taxon>Serinales incertae sedis</taxon>
        <taxon>Babjeviella</taxon>
    </lineage>
</organism>
<dbReference type="RefSeq" id="XP_018985321.1">
    <property type="nucleotide sequence ID" value="XM_019127097.1"/>
</dbReference>
<evidence type="ECO:0000256" key="2">
    <source>
        <dbReference type="ARBA" id="ARBA00010979"/>
    </source>
</evidence>
<dbReference type="PANTHER" id="PTHR13237:SF8">
    <property type="entry name" value="SOMETHING ABOUT SILENCING PROTEIN 10"/>
    <property type="match status" value="1"/>
</dbReference>
<dbReference type="Pfam" id="PF09368">
    <property type="entry name" value="Sas10"/>
    <property type="match status" value="1"/>
</dbReference>
<sequence>MARKNGSKPKQQYRDDVELDEVDAFSADKEKVLLEQAQFAAPDSSDDSEEEVMGIDSESDADGMDSDIDAEYFGKKDEVAELEDEAEQGWGKNAYYGADNAEDDETAKHIEKEAIRQQKQHLQDLNMDDYVDEDMMTEWTKTEAREDAANNILAGAQPDVSQMDVQAKLSLLKTQHPEFIPLAKEYQALKQELQMLGQANVVDRVRYTALSTYLGTVASYFAIFMAQVRAEDVFSMKEHPVMESILSTREVWRQAKELPEYNEAMIIDSEGETDESDDLEVKMSDDGSEAVSGDEASEVSGEAESESDLTLDVKSKRQIKQRKNTGDDFVEGEMDDVDREEKRARRRTLRFYTSKIDQAANKKDARFTGDDDLPYKERLFERQQRLVEEARKRGLSDANGADLDDNEFNSDDEKAAKTINEKESNDYYSTVKAGRAAQKAGRADAHTAAVQAAKAGKLEELQETIGNDGKRAINYQILKNKGLTPHRKKENRNARVKKRNKYEKAKKKLGSVRSVFKQPSSSYAGEKTGIKKGITRSVKLV</sequence>
<name>A0A1E3QQN0_9ASCO</name>
<evidence type="ECO:0000256" key="3">
    <source>
        <dbReference type="ARBA" id="ARBA00023242"/>
    </source>
</evidence>
<evidence type="ECO:0000256" key="4">
    <source>
        <dbReference type="SAM" id="MobiDB-lite"/>
    </source>
</evidence>
<comment type="similarity">
    <text evidence="2">Belongs to the SAS10 family.</text>
</comment>
<gene>
    <name evidence="6" type="ORF">BABINDRAFT_13584</name>
</gene>
<dbReference type="OrthoDB" id="1924577at2759"/>
<dbReference type="EMBL" id="KV454431">
    <property type="protein sequence ID" value="ODQ79993.1"/>
    <property type="molecule type" value="Genomic_DNA"/>
</dbReference>
<reference evidence="7" key="1">
    <citation type="submission" date="2016-05" db="EMBL/GenBank/DDBJ databases">
        <title>Comparative genomics of biotechnologically important yeasts.</title>
        <authorList>
            <consortium name="DOE Joint Genome Institute"/>
            <person name="Riley R."/>
            <person name="Haridas S."/>
            <person name="Wolfe K.H."/>
            <person name="Lopes M.R."/>
            <person name="Hittinger C.T."/>
            <person name="Goker M."/>
            <person name="Salamov A."/>
            <person name="Wisecaver J."/>
            <person name="Long T.M."/>
            <person name="Aerts A.L."/>
            <person name="Barry K."/>
            <person name="Choi C."/>
            <person name="Clum A."/>
            <person name="Coughlan A.Y."/>
            <person name="Deshpande S."/>
            <person name="Douglass A.P."/>
            <person name="Hanson S.J."/>
            <person name="Klenk H.-P."/>
            <person name="Labutti K."/>
            <person name="Lapidus A."/>
            <person name="Lindquist E."/>
            <person name="Lipzen A."/>
            <person name="Meier-Kolthoff J.P."/>
            <person name="Ohm R.A."/>
            <person name="Otillar R.P."/>
            <person name="Pangilinan J."/>
            <person name="Peng Y."/>
            <person name="Rokas A."/>
            <person name="Rosa C.A."/>
            <person name="Scheuner C."/>
            <person name="Sibirny A.A."/>
            <person name="Slot J.C."/>
            <person name="Stielow J.B."/>
            <person name="Sun H."/>
            <person name="Kurtzman C.P."/>
            <person name="Blackwell M."/>
            <person name="Grigoriev I.V."/>
            <person name="Jeffries T.W."/>
        </authorList>
    </citation>
    <scope>NUCLEOTIDE SEQUENCE [LARGE SCALE GENOMIC DNA]</scope>
    <source>
        <strain evidence="7">NRRL Y-12698</strain>
    </source>
</reference>
<feature type="compositionally biased region" description="Acidic residues" evidence="4">
    <location>
        <begin position="295"/>
        <end position="309"/>
    </location>
</feature>
<dbReference type="InterPro" id="IPR018972">
    <property type="entry name" value="Sas10_C_dom"/>
</dbReference>
<dbReference type="STRING" id="984486.A0A1E3QQN0"/>
<evidence type="ECO:0000259" key="5">
    <source>
        <dbReference type="Pfam" id="PF09368"/>
    </source>
</evidence>
<feature type="compositionally biased region" description="Basic residues" evidence="4">
    <location>
        <begin position="484"/>
        <end position="510"/>
    </location>
</feature>
<comment type="subcellular location">
    <subcellularLocation>
        <location evidence="1">Nucleus</location>
    </subcellularLocation>
</comment>
<accession>A0A1E3QQN0</accession>
<dbReference type="GO" id="GO:0042802">
    <property type="term" value="F:identical protein binding"/>
    <property type="evidence" value="ECO:0007669"/>
    <property type="project" value="EnsemblFungi"/>
</dbReference>
<dbReference type="PANTHER" id="PTHR13237">
    <property type="entry name" value="SOMETHING ABOUT SILENCING PROTEIN 10-RELATED"/>
    <property type="match status" value="1"/>
</dbReference>
<dbReference type="GO" id="GO:0000472">
    <property type="term" value="P:endonucleolytic cleavage to generate mature 5'-end of SSU-rRNA from (SSU-rRNA, 5.8S rRNA, LSU-rRNA)"/>
    <property type="evidence" value="ECO:0007669"/>
    <property type="project" value="EnsemblFungi"/>
</dbReference>
<keyword evidence="7" id="KW-1185">Reference proteome</keyword>
<dbReference type="Proteomes" id="UP000094336">
    <property type="component" value="Unassembled WGS sequence"/>
</dbReference>
<feature type="region of interest" description="Disordered" evidence="4">
    <location>
        <begin position="482"/>
        <end position="528"/>
    </location>
</feature>
<dbReference type="GeneID" id="30144950"/>
<evidence type="ECO:0000256" key="1">
    <source>
        <dbReference type="ARBA" id="ARBA00004123"/>
    </source>
</evidence>
<dbReference type="GO" id="GO:0000480">
    <property type="term" value="P:endonucleolytic cleavage in 5'-ETS of tricistronic rRNA transcript (SSU-rRNA, 5.8S rRNA, LSU-rRNA)"/>
    <property type="evidence" value="ECO:0007669"/>
    <property type="project" value="EnsemblFungi"/>
</dbReference>
<evidence type="ECO:0000313" key="6">
    <source>
        <dbReference type="EMBL" id="ODQ79993.1"/>
    </source>
</evidence>
<keyword evidence="3" id="KW-0539">Nucleus</keyword>
<feature type="domain" description="Sas10 C-terminal" evidence="5">
    <location>
        <begin position="468"/>
        <end position="540"/>
    </location>
</feature>
<dbReference type="GO" id="GO:0000447">
    <property type="term" value="P:endonucleolytic cleavage in ITS1 to separate SSU-rRNA from 5.8S rRNA and LSU-rRNA from tricistronic rRNA transcript (SSU-rRNA, 5.8S rRNA, LSU-rRNA)"/>
    <property type="evidence" value="ECO:0007669"/>
    <property type="project" value="EnsemblFungi"/>
</dbReference>
<protein>
    <recommendedName>
        <fullName evidence="5">Sas10 C-terminal domain-containing protein</fullName>
    </recommendedName>
</protein>
<dbReference type="AlphaFoldDB" id="A0A1E3QQN0"/>
<proteinExistence type="inferred from homology"/>